<evidence type="ECO:0000256" key="1">
    <source>
        <dbReference type="SAM" id="Phobius"/>
    </source>
</evidence>
<evidence type="ECO:0000313" key="2">
    <source>
        <dbReference type="EMBL" id="KAG7090076.1"/>
    </source>
</evidence>
<feature type="transmembrane region" description="Helical" evidence="1">
    <location>
        <begin position="12"/>
        <end position="31"/>
    </location>
</feature>
<keyword evidence="1" id="KW-0812">Transmembrane</keyword>
<keyword evidence="3" id="KW-1185">Reference proteome</keyword>
<reference evidence="2" key="1">
    <citation type="journal article" date="2021" name="Genome Biol. Evol.">
        <title>The assembled and annotated genome of the fairy-ring fungus Marasmius oreades.</title>
        <authorList>
            <person name="Hiltunen M."/>
            <person name="Ament-Velasquez S.L."/>
            <person name="Johannesson H."/>
        </authorList>
    </citation>
    <scope>NUCLEOTIDE SEQUENCE</scope>
    <source>
        <strain evidence="2">03SP1</strain>
    </source>
</reference>
<dbReference type="KEGG" id="more:E1B28_011693"/>
<keyword evidence="1" id="KW-0472">Membrane</keyword>
<name>A0A9P7URG8_9AGAR</name>
<keyword evidence="1" id="KW-1133">Transmembrane helix</keyword>
<proteinExistence type="predicted"/>
<dbReference type="GeneID" id="66080768"/>
<evidence type="ECO:0000313" key="3">
    <source>
        <dbReference type="Proteomes" id="UP001049176"/>
    </source>
</evidence>
<gene>
    <name evidence="2" type="ORF">E1B28_011693</name>
</gene>
<accession>A0A9P7URG8</accession>
<dbReference type="AlphaFoldDB" id="A0A9P7URG8"/>
<dbReference type="EMBL" id="CM032187">
    <property type="protein sequence ID" value="KAG7090076.1"/>
    <property type="molecule type" value="Genomic_DNA"/>
</dbReference>
<organism evidence="2 3">
    <name type="scientific">Marasmius oreades</name>
    <name type="common">fairy-ring Marasmius</name>
    <dbReference type="NCBI Taxonomy" id="181124"/>
    <lineage>
        <taxon>Eukaryota</taxon>
        <taxon>Fungi</taxon>
        <taxon>Dikarya</taxon>
        <taxon>Basidiomycota</taxon>
        <taxon>Agaricomycotina</taxon>
        <taxon>Agaricomycetes</taxon>
        <taxon>Agaricomycetidae</taxon>
        <taxon>Agaricales</taxon>
        <taxon>Marasmiineae</taxon>
        <taxon>Marasmiaceae</taxon>
        <taxon>Marasmius</taxon>
    </lineage>
</organism>
<protein>
    <submittedName>
        <fullName evidence="2">Uncharacterized protein</fullName>
    </submittedName>
</protein>
<dbReference type="Proteomes" id="UP001049176">
    <property type="component" value="Chromosome 7"/>
</dbReference>
<comment type="caution">
    <text evidence="2">The sequence shown here is derived from an EMBL/GenBank/DDBJ whole genome shotgun (WGS) entry which is preliminary data.</text>
</comment>
<feature type="transmembrane region" description="Helical" evidence="1">
    <location>
        <begin position="167"/>
        <end position="186"/>
    </location>
</feature>
<feature type="transmembrane region" description="Helical" evidence="1">
    <location>
        <begin position="138"/>
        <end position="160"/>
    </location>
</feature>
<feature type="transmembrane region" description="Helical" evidence="1">
    <location>
        <begin position="91"/>
        <end position="118"/>
    </location>
</feature>
<dbReference type="OrthoDB" id="3357408at2759"/>
<feature type="transmembrane region" description="Helical" evidence="1">
    <location>
        <begin position="51"/>
        <end position="79"/>
    </location>
</feature>
<feature type="transmembrane region" description="Helical" evidence="1">
    <location>
        <begin position="252"/>
        <end position="270"/>
    </location>
</feature>
<sequence length="337" mass="36905">MVSSFINPSSGSGARVSGIFLISACRMVAFYTRYWKDSLPPVPREMAPSSLVILFFVGWTHILLYGFNAVLFVVGMYLLRQRKRREGTMFLVVSSSLLFVLATISAIVCTLAVVGGYLIIPLPGSSPSTSINRQACSIIEFIIVDLIDWIAFIILVYRCFHIWDRRYLVVVAPVLLFLGAVARRIWTLKTCLQDLGHEGIAGILPQKYNSIIAITLESGMIIPTFHIISTVFNVINAKTGAHDDVVAVLGPLLPQIYALAPLIIMIRVALRLTVERHNVGNPTSLSSVSFGARTSQGCVSVPHVLNVHRDVPVSVSVTSSSDLEDLEQNPVLKGQAI</sequence>
<dbReference type="RefSeq" id="XP_043006546.1">
    <property type="nucleotide sequence ID" value="XM_043156751.1"/>
</dbReference>